<feature type="region of interest" description="Disordered" evidence="1">
    <location>
        <begin position="178"/>
        <end position="197"/>
    </location>
</feature>
<evidence type="ECO:0000256" key="1">
    <source>
        <dbReference type="SAM" id="MobiDB-lite"/>
    </source>
</evidence>
<reference evidence="2" key="1">
    <citation type="submission" date="2022-03" db="EMBL/GenBank/DDBJ databases">
        <authorList>
            <person name="Martin H S."/>
        </authorList>
    </citation>
    <scope>NUCLEOTIDE SEQUENCE</scope>
</reference>
<evidence type="ECO:0000313" key="2">
    <source>
        <dbReference type="EMBL" id="CAH2073859.1"/>
    </source>
</evidence>
<organism evidence="2 3">
    <name type="scientific">Iphiclides podalirius</name>
    <name type="common">scarce swallowtail</name>
    <dbReference type="NCBI Taxonomy" id="110791"/>
    <lineage>
        <taxon>Eukaryota</taxon>
        <taxon>Metazoa</taxon>
        <taxon>Ecdysozoa</taxon>
        <taxon>Arthropoda</taxon>
        <taxon>Hexapoda</taxon>
        <taxon>Insecta</taxon>
        <taxon>Pterygota</taxon>
        <taxon>Neoptera</taxon>
        <taxon>Endopterygota</taxon>
        <taxon>Lepidoptera</taxon>
        <taxon>Glossata</taxon>
        <taxon>Ditrysia</taxon>
        <taxon>Papilionoidea</taxon>
        <taxon>Papilionidae</taxon>
        <taxon>Papilioninae</taxon>
        <taxon>Iphiclides</taxon>
    </lineage>
</organism>
<protein>
    <submittedName>
        <fullName evidence="2">Uncharacterized protein</fullName>
    </submittedName>
</protein>
<accession>A0ABN8J4E0</accession>
<evidence type="ECO:0000313" key="3">
    <source>
        <dbReference type="Proteomes" id="UP000837857"/>
    </source>
</evidence>
<dbReference type="EMBL" id="OW152819">
    <property type="protein sequence ID" value="CAH2073859.1"/>
    <property type="molecule type" value="Genomic_DNA"/>
</dbReference>
<keyword evidence="3" id="KW-1185">Reference proteome</keyword>
<gene>
    <name evidence="2" type="ORF">IPOD504_LOCUS15822</name>
</gene>
<feature type="non-terminal residue" evidence="2">
    <location>
        <position position="247"/>
    </location>
</feature>
<proteinExistence type="predicted"/>
<dbReference type="Proteomes" id="UP000837857">
    <property type="component" value="Chromosome 7"/>
</dbReference>
<name>A0ABN8J4E0_9NEOP</name>
<sequence length="247" mass="27812">MTAGPRARGLQKPNGIQRWAPLAKRPGRGLTLFANNATGALDPAEEDVGVDVGLRARVALVRALGHRHVEEAHWPRERGACDRRRRRREWRPPLATQATPYYGHVATLRAARPYRHPCAAGYRSLRYRYGVPTRVQLVNCRDANFYAPPDNEARHRSIICYVRYPGIVYATRNTERFRTPPNDKLTRGPGSSTPVESGPRWRTTFVFAQLSPARRGARSKVVYLRRCVRAAPAAPPPALSARLDAFF</sequence>